<evidence type="ECO:0000256" key="1">
    <source>
        <dbReference type="SAM" id="SignalP"/>
    </source>
</evidence>
<feature type="signal peptide" evidence="1">
    <location>
        <begin position="1"/>
        <end position="25"/>
    </location>
</feature>
<keyword evidence="3" id="KW-1185">Reference proteome</keyword>
<comment type="caution">
    <text evidence="2">The sequence shown here is derived from an EMBL/GenBank/DDBJ whole genome shotgun (WGS) entry which is preliminary data.</text>
</comment>
<protein>
    <submittedName>
        <fullName evidence="2">Uncharacterized protein</fullName>
    </submittedName>
</protein>
<evidence type="ECO:0000313" key="3">
    <source>
        <dbReference type="Proteomes" id="UP000758701"/>
    </source>
</evidence>
<sequence>MTPSLRLARALRAAALLLVAVSVYAATHQPWLALPGLYTAGVLAWCAAREQAAHRRRTVRARRAEWLARPCTGPVAWPEPCCAFWRNSGGAVHGPDCARPAAARVPLYEDCCERWWTSLGAQHDAACRRRSGAAGRDRARPAPQ</sequence>
<dbReference type="RefSeq" id="WP_031032659.1">
    <property type="nucleotide sequence ID" value="NZ_JAHSST010000019.1"/>
</dbReference>
<reference evidence="2 3" key="1">
    <citation type="submission" date="2021-06" db="EMBL/GenBank/DDBJ databases">
        <title>Ecological speciation of a Streptomyces species isolated from different habitats and geographic origins.</title>
        <authorList>
            <person name="Wang J."/>
        </authorList>
    </citation>
    <scope>NUCLEOTIDE SEQUENCE [LARGE SCALE GENOMIC DNA]</scope>
    <source>
        <strain evidence="2 3">FXJ8.012</strain>
    </source>
</reference>
<dbReference type="EMBL" id="JAHSTP010000018">
    <property type="protein sequence ID" value="MBZ6155727.1"/>
    <property type="molecule type" value="Genomic_DNA"/>
</dbReference>
<gene>
    <name evidence="2" type="ORF">KVH32_31870</name>
</gene>
<organism evidence="2 3">
    <name type="scientific">Streptomyces olivaceus</name>
    <dbReference type="NCBI Taxonomy" id="47716"/>
    <lineage>
        <taxon>Bacteria</taxon>
        <taxon>Bacillati</taxon>
        <taxon>Actinomycetota</taxon>
        <taxon>Actinomycetes</taxon>
        <taxon>Kitasatosporales</taxon>
        <taxon>Streptomycetaceae</taxon>
        <taxon>Streptomyces</taxon>
    </lineage>
</organism>
<evidence type="ECO:0000313" key="2">
    <source>
        <dbReference type="EMBL" id="MBZ6155727.1"/>
    </source>
</evidence>
<proteinExistence type="predicted"/>
<feature type="chain" id="PRO_5046701215" evidence="1">
    <location>
        <begin position="26"/>
        <end position="144"/>
    </location>
</feature>
<name>A0ABS7WDY5_STROV</name>
<accession>A0ABS7WDY5</accession>
<dbReference type="Proteomes" id="UP000758701">
    <property type="component" value="Unassembled WGS sequence"/>
</dbReference>
<keyword evidence="1" id="KW-0732">Signal</keyword>